<keyword evidence="13 19" id="KW-0756">Sterol biosynthesis</keyword>
<evidence type="ECO:0000256" key="18">
    <source>
        <dbReference type="ARBA" id="ARBA00029438"/>
    </source>
</evidence>
<keyword evidence="4 19" id="KW-0963">Cytoplasm</keyword>
<dbReference type="InterPro" id="IPR006203">
    <property type="entry name" value="GHMP_knse_ATP-bd_CS"/>
</dbReference>
<evidence type="ECO:0000256" key="1">
    <source>
        <dbReference type="ARBA" id="ARBA00004496"/>
    </source>
</evidence>
<dbReference type="AlphaFoldDB" id="A0A7H9AY62"/>
<dbReference type="InterPro" id="IPR014721">
    <property type="entry name" value="Ribsml_uS5_D2-typ_fold_subgr"/>
</dbReference>
<evidence type="ECO:0000256" key="7">
    <source>
        <dbReference type="ARBA" id="ARBA00022723"/>
    </source>
</evidence>
<dbReference type="GO" id="GO:0006696">
    <property type="term" value="P:ergosterol biosynthetic process"/>
    <property type="evidence" value="ECO:0007669"/>
    <property type="project" value="TreeGrafter"/>
</dbReference>
<keyword evidence="5 19" id="KW-0444">Lipid biosynthesis</keyword>
<evidence type="ECO:0000256" key="6">
    <source>
        <dbReference type="ARBA" id="ARBA00022679"/>
    </source>
</evidence>
<comment type="function">
    <text evidence="19">Mevalonate kinase; part of the second module of ergosterol biosynthesis pathway that includes the middle steps of the pathway. The second module is carried out in the vacuole and involves the formation of farnesyl diphosphate, which is also an important intermediate in the biosynthesis of ubiquinone, dolichol, heme and prenylated proteins.</text>
</comment>
<evidence type="ECO:0000313" key="22">
    <source>
        <dbReference type="EMBL" id="QLG70709.1"/>
    </source>
</evidence>
<feature type="domain" description="GHMP kinase N-terminal" evidence="20">
    <location>
        <begin position="126"/>
        <end position="206"/>
    </location>
</feature>
<protein>
    <recommendedName>
        <fullName evidence="3 19">Mevalonate kinase</fullName>
        <shortName evidence="19">MK</shortName>
        <ecNumber evidence="3 19">2.7.1.36</ecNumber>
    </recommendedName>
</protein>
<keyword evidence="14 19" id="KW-0443">Lipid metabolism</keyword>
<comment type="catalytic activity">
    <reaction evidence="17">
        <text>(R)-mevalonate + ATP = (R)-5-phosphomevalonate + ADP + H(+)</text>
        <dbReference type="Rhea" id="RHEA:17065"/>
        <dbReference type="ChEBI" id="CHEBI:15378"/>
        <dbReference type="ChEBI" id="CHEBI:30616"/>
        <dbReference type="ChEBI" id="CHEBI:36464"/>
        <dbReference type="ChEBI" id="CHEBI:58146"/>
        <dbReference type="ChEBI" id="CHEBI:456216"/>
        <dbReference type="EC" id="2.7.1.36"/>
    </reaction>
    <physiologicalReaction direction="left-to-right" evidence="17">
        <dbReference type="Rhea" id="RHEA:17066"/>
    </physiologicalReaction>
</comment>
<sequence>MVLPFLTSAPGKVIIFGEHSAVYNEPAVAASVSALRTYMLVTQTDSNAVELDFPDIGFSHAWSRHEFDHILKDERNTTILQEARHNVRELSPELTSLLDSLHSELKKSMFHHAAFCFTYLYICLCPNVKGIKFSVRSTLPIGAGLGSSASVSVNLAMAMAKLGGLITGTKGLTLQDKKLINDWAFIGEKCMMGTPSGIDNAVSTYGNAVLFKREIDGTTNFEFVEDFPQIPMILTYTKIPRSTKTLVANVRELLSNHPNLVRPILVAMGQLATRGAEILNSLDNGNYNELLELVRVNHGLLVALGVSHPGLEIVRALSDTMELGSTKLTGAGGGGCALTILNKDTSEKLVTEFKSKLEKTHDYATYQTDLGGIGCSLLLNDCISEDKLELILKIFNHNEDKALIDELLLPGKCSLSWIF</sequence>
<name>A0A7H9AY62_ZYGMR</name>
<evidence type="ECO:0000256" key="9">
    <source>
        <dbReference type="ARBA" id="ARBA00022777"/>
    </source>
</evidence>
<dbReference type="InterPro" id="IPR006204">
    <property type="entry name" value="GHMP_kinase_N_dom"/>
</dbReference>
<dbReference type="GO" id="GO:0005524">
    <property type="term" value="F:ATP binding"/>
    <property type="evidence" value="ECO:0007669"/>
    <property type="project" value="UniProtKB-KW"/>
</dbReference>
<dbReference type="PANTHER" id="PTHR43290:SF2">
    <property type="entry name" value="MEVALONATE KINASE"/>
    <property type="match status" value="1"/>
</dbReference>
<evidence type="ECO:0000313" key="23">
    <source>
        <dbReference type="Proteomes" id="UP000509704"/>
    </source>
</evidence>
<dbReference type="Proteomes" id="UP000509704">
    <property type="component" value="Chromosome 1"/>
</dbReference>
<dbReference type="Gene3D" id="3.30.230.10">
    <property type="match status" value="1"/>
</dbReference>
<feature type="domain" description="GHMP kinase C-terminal" evidence="21">
    <location>
        <begin position="282"/>
        <end position="357"/>
    </location>
</feature>
<keyword evidence="10 19" id="KW-0067">ATP-binding</keyword>
<evidence type="ECO:0000259" key="21">
    <source>
        <dbReference type="Pfam" id="PF08544"/>
    </source>
</evidence>
<gene>
    <name evidence="22" type="ORF">HG535_0A06510</name>
</gene>
<evidence type="ECO:0000256" key="17">
    <source>
        <dbReference type="ARBA" id="ARBA00029310"/>
    </source>
</evidence>
<evidence type="ECO:0000256" key="15">
    <source>
        <dbReference type="ARBA" id="ARBA00023166"/>
    </source>
</evidence>
<reference evidence="22 23" key="1">
    <citation type="submission" date="2020-07" db="EMBL/GenBank/DDBJ databases">
        <title>The yeast mating-type switching endonuclease HO is a domesticated member of an unorthodox homing genetic element family.</title>
        <authorList>
            <person name="Coughlan A.Y."/>
            <person name="Lombardi L."/>
            <person name="Braun-Galleani S."/>
            <person name="Martos A.R."/>
            <person name="Galeote V."/>
            <person name="Bigey F."/>
            <person name="Dequin S."/>
            <person name="Byrne K.P."/>
            <person name="Wolfe K.H."/>
        </authorList>
    </citation>
    <scope>NUCLEOTIDE SEQUENCE [LARGE SCALE GENOMIC DNA]</scope>
    <source>
        <strain evidence="22 23">NRRL Y-6702</strain>
    </source>
</reference>
<comment type="similarity">
    <text evidence="2 19">Belongs to the GHMP kinase family. Mevalonate kinase subfamily.</text>
</comment>
<comment type="subcellular location">
    <subcellularLocation>
        <location evidence="1 19">Cytoplasm</location>
    </subcellularLocation>
</comment>
<evidence type="ECO:0000256" key="3">
    <source>
        <dbReference type="ARBA" id="ARBA00012103"/>
    </source>
</evidence>
<dbReference type="RefSeq" id="XP_037142437.1">
    <property type="nucleotide sequence ID" value="XM_037286542.1"/>
</dbReference>
<accession>A0A7H9AY62</accession>
<dbReference type="PROSITE" id="PS00627">
    <property type="entry name" value="GHMP_KINASES_ATP"/>
    <property type="match status" value="1"/>
</dbReference>
<dbReference type="GeneID" id="59234345"/>
<evidence type="ECO:0000256" key="19">
    <source>
        <dbReference type="RuleBase" id="RU363087"/>
    </source>
</evidence>
<evidence type="ECO:0000256" key="4">
    <source>
        <dbReference type="ARBA" id="ARBA00022490"/>
    </source>
</evidence>
<comment type="pathway">
    <text evidence="18 19">Isoprenoid biosynthesis; isopentenyl diphosphate biosynthesis via mevalonate pathway; isopentenyl diphosphate from (R)-mevalonate: step 1/3.</text>
</comment>
<dbReference type="Gene3D" id="3.30.70.890">
    <property type="entry name" value="GHMP kinase, C-terminal domain"/>
    <property type="match status" value="1"/>
</dbReference>
<dbReference type="GO" id="GO:0005829">
    <property type="term" value="C:cytosol"/>
    <property type="evidence" value="ECO:0007669"/>
    <property type="project" value="TreeGrafter"/>
</dbReference>
<keyword evidence="16 19" id="KW-0753">Steroid metabolism</keyword>
<evidence type="ECO:0000256" key="10">
    <source>
        <dbReference type="ARBA" id="ARBA00022840"/>
    </source>
</evidence>
<evidence type="ECO:0000256" key="5">
    <source>
        <dbReference type="ARBA" id="ARBA00022516"/>
    </source>
</evidence>
<dbReference type="SUPFAM" id="SSF54211">
    <property type="entry name" value="Ribosomal protein S5 domain 2-like"/>
    <property type="match status" value="1"/>
</dbReference>
<dbReference type="InterPro" id="IPR036554">
    <property type="entry name" value="GHMP_kinase_C_sf"/>
</dbReference>
<dbReference type="EC" id="2.7.1.36" evidence="3 19"/>
<dbReference type="SUPFAM" id="SSF55060">
    <property type="entry name" value="GHMP Kinase, C-terminal domain"/>
    <property type="match status" value="1"/>
</dbReference>
<evidence type="ECO:0000256" key="2">
    <source>
        <dbReference type="ARBA" id="ARBA00006495"/>
    </source>
</evidence>
<evidence type="ECO:0000256" key="14">
    <source>
        <dbReference type="ARBA" id="ARBA00023098"/>
    </source>
</evidence>
<keyword evidence="8 19" id="KW-0547">Nucleotide-binding</keyword>
<organism evidence="22 23">
    <name type="scientific">Zygotorulaspora mrakii</name>
    <name type="common">Zygosaccharomyces mrakii</name>
    <dbReference type="NCBI Taxonomy" id="42260"/>
    <lineage>
        <taxon>Eukaryota</taxon>
        <taxon>Fungi</taxon>
        <taxon>Dikarya</taxon>
        <taxon>Ascomycota</taxon>
        <taxon>Saccharomycotina</taxon>
        <taxon>Saccharomycetes</taxon>
        <taxon>Saccharomycetales</taxon>
        <taxon>Saccharomycetaceae</taxon>
        <taxon>Zygotorulaspora</taxon>
    </lineage>
</organism>
<evidence type="ECO:0000256" key="16">
    <source>
        <dbReference type="ARBA" id="ARBA00023221"/>
    </source>
</evidence>
<evidence type="ECO:0000256" key="12">
    <source>
        <dbReference type="ARBA" id="ARBA00022955"/>
    </source>
</evidence>
<dbReference type="FunFam" id="3.30.70.890:FF:000003">
    <property type="entry name" value="Mevalonate kinase"/>
    <property type="match status" value="1"/>
</dbReference>
<dbReference type="GO" id="GO:0019287">
    <property type="term" value="P:isopentenyl diphosphate biosynthetic process, mevalonate pathway"/>
    <property type="evidence" value="ECO:0007669"/>
    <property type="project" value="UniProtKB-UniPathway"/>
</dbReference>
<evidence type="ECO:0000256" key="11">
    <source>
        <dbReference type="ARBA" id="ARBA00022842"/>
    </source>
</evidence>
<dbReference type="UniPathway" id="UPA00057">
    <property type="reaction ID" value="UER00098"/>
</dbReference>
<dbReference type="KEGG" id="zmk:HG535_0A06510"/>
<dbReference type="GO" id="GO:0046872">
    <property type="term" value="F:metal ion binding"/>
    <property type="evidence" value="ECO:0007669"/>
    <property type="project" value="UniProtKB-KW"/>
</dbReference>
<dbReference type="InterPro" id="IPR020568">
    <property type="entry name" value="Ribosomal_Su5_D2-typ_SF"/>
</dbReference>
<dbReference type="PRINTS" id="PR00959">
    <property type="entry name" value="MEVGALKINASE"/>
</dbReference>
<keyword evidence="23" id="KW-1185">Reference proteome</keyword>
<keyword evidence="15 19" id="KW-1207">Sterol metabolism</keyword>
<keyword evidence="12 19" id="KW-0752">Steroid biosynthesis</keyword>
<dbReference type="PANTHER" id="PTHR43290">
    <property type="entry name" value="MEVALONATE KINASE"/>
    <property type="match status" value="1"/>
</dbReference>
<evidence type="ECO:0000256" key="8">
    <source>
        <dbReference type="ARBA" id="ARBA00022741"/>
    </source>
</evidence>
<evidence type="ECO:0000256" key="13">
    <source>
        <dbReference type="ARBA" id="ARBA00023011"/>
    </source>
</evidence>
<keyword evidence="6 19" id="KW-0808">Transferase</keyword>
<evidence type="ECO:0000259" key="20">
    <source>
        <dbReference type="Pfam" id="PF00288"/>
    </source>
</evidence>
<dbReference type="InterPro" id="IPR013750">
    <property type="entry name" value="GHMP_kinase_C_dom"/>
</dbReference>
<dbReference type="InterPro" id="IPR006205">
    <property type="entry name" value="Mev_gal_kin"/>
</dbReference>
<keyword evidence="7" id="KW-0479">Metal-binding</keyword>
<dbReference type="Pfam" id="PF00288">
    <property type="entry name" value="GHMP_kinases_N"/>
    <property type="match status" value="1"/>
</dbReference>
<dbReference type="GO" id="GO:0004496">
    <property type="term" value="F:mevalonate kinase activity"/>
    <property type="evidence" value="ECO:0007669"/>
    <property type="project" value="UniProtKB-EC"/>
</dbReference>
<dbReference type="Pfam" id="PF08544">
    <property type="entry name" value="GHMP_kinases_C"/>
    <property type="match status" value="1"/>
</dbReference>
<dbReference type="NCBIfam" id="TIGR00549">
    <property type="entry name" value="mevalon_kin"/>
    <property type="match status" value="1"/>
</dbReference>
<keyword evidence="11" id="KW-0460">Magnesium</keyword>
<keyword evidence="9 19" id="KW-0418">Kinase</keyword>
<dbReference type="OrthoDB" id="1652964at2759"/>
<dbReference type="EMBL" id="CP058604">
    <property type="protein sequence ID" value="QLG70709.1"/>
    <property type="molecule type" value="Genomic_DNA"/>
</dbReference>
<proteinExistence type="inferred from homology"/>